<dbReference type="InterPro" id="IPR041208">
    <property type="entry name" value="Cap15"/>
</dbReference>
<sequence length="216" mass="24650">MNFSRLQISIILAIATLAWYVVLLLRGTPVTLDHLAPFSTVVGVLVILSLLTEHYSWRQGWLQKWFVSMPDLRGTWKVIIHSDWASPETGQATSPINCFMSVKQTMSTLQMHLMTPEAESWFIAHSIKPSQSGRGYQVFAAYTNKPDVHLRVERSSMHLGALVLDTHGENEMVPETVVGEYWTDRKTTGRITLSDKNDKIFTRYEDALEYYTDPDN</sequence>
<keyword evidence="1" id="KW-0812">Transmembrane</keyword>
<gene>
    <name evidence="3" type="ORF">LCGC14_0592520</name>
</gene>
<feature type="transmembrane region" description="Helical" evidence="1">
    <location>
        <begin position="34"/>
        <end position="52"/>
    </location>
</feature>
<organism evidence="3">
    <name type="scientific">marine sediment metagenome</name>
    <dbReference type="NCBI Taxonomy" id="412755"/>
    <lineage>
        <taxon>unclassified sequences</taxon>
        <taxon>metagenomes</taxon>
        <taxon>ecological metagenomes</taxon>
    </lineage>
</organism>
<dbReference type="EMBL" id="LAZR01000930">
    <property type="protein sequence ID" value="KKN54406.1"/>
    <property type="molecule type" value="Genomic_DNA"/>
</dbReference>
<comment type="caution">
    <text evidence="3">The sequence shown here is derived from an EMBL/GenBank/DDBJ whole genome shotgun (WGS) entry which is preliminary data.</text>
</comment>
<dbReference type="Pfam" id="PF18153">
    <property type="entry name" value="Cap15_CD_rec"/>
    <property type="match status" value="1"/>
</dbReference>
<dbReference type="AlphaFoldDB" id="A0A0F9TZ46"/>
<keyword evidence="1" id="KW-0472">Membrane</keyword>
<feature type="domain" description="CD-NTase-associated protein 15" evidence="2">
    <location>
        <begin position="68"/>
        <end position="193"/>
    </location>
</feature>
<keyword evidence="1" id="KW-1133">Transmembrane helix</keyword>
<evidence type="ECO:0000256" key="1">
    <source>
        <dbReference type="SAM" id="Phobius"/>
    </source>
</evidence>
<name>A0A0F9TZ46_9ZZZZ</name>
<evidence type="ECO:0000313" key="3">
    <source>
        <dbReference type="EMBL" id="KKN54406.1"/>
    </source>
</evidence>
<feature type="transmembrane region" description="Helical" evidence="1">
    <location>
        <begin position="7"/>
        <end position="28"/>
    </location>
</feature>
<evidence type="ECO:0000259" key="2">
    <source>
        <dbReference type="Pfam" id="PF18153"/>
    </source>
</evidence>
<accession>A0A0F9TZ46</accession>
<proteinExistence type="predicted"/>
<reference evidence="3" key="1">
    <citation type="journal article" date="2015" name="Nature">
        <title>Complex archaea that bridge the gap between prokaryotes and eukaryotes.</title>
        <authorList>
            <person name="Spang A."/>
            <person name="Saw J.H."/>
            <person name="Jorgensen S.L."/>
            <person name="Zaremba-Niedzwiedzka K."/>
            <person name="Martijn J."/>
            <person name="Lind A.E."/>
            <person name="van Eijk R."/>
            <person name="Schleper C."/>
            <person name="Guy L."/>
            <person name="Ettema T.J."/>
        </authorList>
    </citation>
    <scope>NUCLEOTIDE SEQUENCE</scope>
</reference>
<protein>
    <recommendedName>
        <fullName evidence="2">CD-NTase-associated protein 15 domain-containing protein</fullName>
    </recommendedName>
</protein>